<comment type="caution">
    <text evidence="1">The sequence shown here is derived from an EMBL/GenBank/DDBJ whole genome shotgun (WGS) entry which is preliminary data.</text>
</comment>
<dbReference type="RefSeq" id="WP_135012990.1">
    <property type="nucleotide sequence ID" value="NZ_JADGLK010000025.1"/>
</dbReference>
<sequence>MPSSVWNIPENQRSSLGQAAIRKFRLLDSSMVTITVGASVYEDDEIISYSTSYGKTTGNAGFTVPTATIDLAGEHRIASNETVEIKTTITYAALGDAIRFRGIVGAQIITHNAHGQPVTRLMCTSISVWLAKSKFPALLDPTKTIADGLNRLRLAVPAGNSIKLSANFNAQDRFYIPTGLTFINPSDVWAALARNAVSVDHHRSGEIVFSPGYAHQSHANNPMWDRHIKITADHVTDGVQVEQPQAFIESGVSVTYRTGTGVKTHTENIYHRNNPRPDIREDIDISEDIVYHSGQWVYPTRMHMATKTGTFWAAASIEFDLLSFDAAEERLLNQLLAYNEGDFMVLDSSISRQFVGKKYILGFTETLAHNRWTMRFHLMEPVIAYGAPN</sequence>
<dbReference type="Proteomes" id="UP000297951">
    <property type="component" value="Unassembled WGS sequence"/>
</dbReference>
<accession>A0A4Y9F2U6</accession>
<name>A0A4Y9F2U6_9MICC</name>
<gene>
    <name evidence="1" type="ORF">E4U03_07785</name>
</gene>
<evidence type="ECO:0000313" key="2">
    <source>
        <dbReference type="Proteomes" id="UP000297951"/>
    </source>
</evidence>
<evidence type="ECO:0000313" key="1">
    <source>
        <dbReference type="EMBL" id="TFU21902.1"/>
    </source>
</evidence>
<organism evidence="1 2">
    <name type="scientific">Rothia nasimurium</name>
    <dbReference type="NCBI Taxonomy" id="85336"/>
    <lineage>
        <taxon>Bacteria</taxon>
        <taxon>Bacillati</taxon>
        <taxon>Actinomycetota</taxon>
        <taxon>Actinomycetes</taxon>
        <taxon>Micrococcales</taxon>
        <taxon>Micrococcaceae</taxon>
        <taxon>Rothia</taxon>
    </lineage>
</organism>
<reference evidence="1 2" key="1">
    <citation type="submission" date="2019-03" db="EMBL/GenBank/DDBJ databases">
        <title>Diversity of the mouse oral microbiome.</title>
        <authorList>
            <person name="Joseph S."/>
            <person name="Aduse-Opoku J."/>
            <person name="Curtis M."/>
            <person name="Wade W."/>
            <person name="Hashim A."/>
        </authorList>
    </citation>
    <scope>NUCLEOTIDE SEQUENCE [LARGE SCALE GENOMIC DNA]</scope>
    <source>
        <strain evidence="2">irhom_31</strain>
    </source>
</reference>
<dbReference type="EMBL" id="SPQC01000025">
    <property type="protein sequence ID" value="TFU21902.1"/>
    <property type="molecule type" value="Genomic_DNA"/>
</dbReference>
<proteinExistence type="predicted"/>
<protein>
    <submittedName>
        <fullName evidence="1">Uncharacterized protein</fullName>
    </submittedName>
</protein>
<dbReference type="AlphaFoldDB" id="A0A4Y9F2U6"/>